<proteinExistence type="predicted"/>
<dbReference type="InterPro" id="IPR003661">
    <property type="entry name" value="HisK_dim/P_dom"/>
</dbReference>
<dbReference type="InterPro" id="IPR036890">
    <property type="entry name" value="HATPase_C_sf"/>
</dbReference>
<keyword evidence="17" id="KW-1185">Reference proteome</keyword>
<dbReference type="GO" id="GO:0005524">
    <property type="term" value="F:ATP binding"/>
    <property type="evidence" value="ECO:0007669"/>
    <property type="project" value="UniProtKB-KW"/>
</dbReference>
<dbReference type="PRINTS" id="PR00344">
    <property type="entry name" value="BCTRLSENSOR"/>
</dbReference>
<dbReference type="Pfam" id="PF00512">
    <property type="entry name" value="HisKA"/>
    <property type="match status" value="1"/>
</dbReference>
<dbReference type="GO" id="GO:0016020">
    <property type="term" value="C:membrane"/>
    <property type="evidence" value="ECO:0007669"/>
    <property type="project" value="UniProtKB-SubCell"/>
</dbReference>
<dbReference type="InterPro" id="IPR000014">
    <property type="entry name" value="PAS"/>
</dbReference>
<evidence type="ECO:0000256" key="2">
    <source>
        <dbReference type="ARBA" id="ARBA00004370"/>
    </source>
</evidence>
<dbReference type="SUPFAM" id="SSF47384">
    <property type="entry name" value="Homodimeric domain of signal transducing histidine kinase"/>
    <property type="match status" value="1"/>
</dbReference>
<evidence type="ECO:0000256" key="1">
    <source>
        <dbReference type="ARBA" id="ARBA00000085"/>
    </source>
</evidence>
<evidence type="ECO:0000256" key="7">
    <source>
        <dbReference type="ARBA" id="ARBA00022777"/>
    </source>
</evidence>
<feature type="domain" description="HAMP" evidence="14">
    <location>
        <begin position="218"/>
        <end position="270"/>
    </location>
</feature>
<evidence type="ECO:0000256" key="6">
    <source>
        <dbReference type="ARBA" id="ARBA00022741"/>
    </source>
</evidence>
<feature type="transmembrane region" description="Helical" evidence="11">
    <location>
        <begin position="197"/>
        <end position="215"/>
    </location>
</feature>
<dbReference type="CDD" id="cd00082">
    <property type="entry name" value="HisKA"/>
    <property type="match status" value="1"/>
</dbReference>
<evidence type="ECO:0000313" key="17">
    <source>
        <dbReference type="Proteomes" id="UP001229955"/>
    </source>
</evidence>
<dbReference type="SMART" id="SM00448">
    <property type="entry name" value="REC"/>
    <property type="match status" value="1"/>
</dbReference>
<dbReference type="InterPro" id="IPR003594">
    <property type="entry name" value="HATPase_dom"/>
</dbReference>
<dbReference type="SUPFAM" id="SSF52172">
    <property type="entry name" value="CheY-like"/>
    <property type="match status" value="1"/>
</dbReference>
<dbReference type="SMART" id="SM00388">
    <property type="entry name" value="HisKA"/>
    <property type="match status" value="1"/>
</dbReference>
<dbReference type="SMART" id="SM00304">
    <property type="entry name" value="HAMP"/>
    <property type="match status" value="1"/>
</dbReference>
<keyword evidence="11" id="KW-0472">Membrane</keyword>
<dbReference type="Proteomes" id="UP001229955">
    <property type="component" value="Chromosome"/>
</dbReference>
<dbReference type="InterPro" id="IPR005467">
    <property type="entry name" value="His_kinase_dom"/>
</dbReference>
<dbReference type="PROSITE" id="PS50110">
    <property type="entry name" value="RESPONSE_REGULATORY"/>
    <property type="match status" value="1"/>
</dbReference>
<name>A0AA49JU38_9BACT</name>
<evidence type="ECO:0000256" key="9">
    <source>
        <dbReference type="ARBA" id="ARBA00023012"/>
    </source>
</evidence>
<dbReference type="Gene3D" id="3.30.450.20">
    <property type="entry name" value="PAS domain"/>
    <property type="match status" value="1"/>
</dbReference>
<dbReference type="InterPro" id="IPR035965">
    <property type="entry name" value="PAS-like_dom_sf"/>
</dbReference>
<dbReference type="SMART" id="SM00387">
    <property type="entry name" value="HATPase_c"/>
    <property type="match status" value="1"/>
</dbReference>
<dbReference type="RefSeq" id="WP_367887371.1">
    <property type="nucleotide sequence ID" value="NZ_CP130612.1"/>
</dbReference>
<organism evidence="15">
    <name type="scientific">Pseudogemmatithrix spongiicola</name>
    <dbReference type="NCBI Taxonomy" id="3062599"/>
    <lineage>
        <taxon>Bacteria</taxon>
        <taxon>Pseudomonadati</taxon>
        <taxon>Gemmatimonadota</taxon>
        <taxon>Gemmatimonadia</taxon>
        <taxon>Gemmatimonadales</taxon>
        <taxon>Gemmatimonadaceae</taxon>
        <taxon>Pseudogemmatithrix</taxon>
    </lineage>
</organism>
<dbReference type="AlphaFoldDB" id="A0AA49JU38"/>
<keyword evidence="4 10" id="KW-0597">Phosphoprotein</keyword>
<evidence type="ECO:0000256" key="3">
    <source>
        <dbReference type="ARBA" id="ARBA00012438"/>
    </source>
</evidence>
<evidence type="ECO:0000259" key="13">
    <source>
        <dbReference type="PROSITE" id="PS50110"/>
    </source>
</evidence>
<evidence type="ECO:0000313" key="15">
    <source>
        <dbReference type="EMBL" id="WKW11673.1"/>
    </source>
</evidence>
<dbReference type="InterPro" id="IPR003660">
    <property type="entry name" value="HAMP_dom"/>
</dbReference>
<dbReference type="InterPro" id="IPR001789">
    <property type="entry name" value="Sig_transdc_resp-reg_receiver"/>
</dbReference>
<reference evidence="15" key="1">
    <citation type="submission" date="2023-07" db="EMBL/GenBank/DDBJ databases">
        <authorList>
            <person name="Haufschild T."/>
            <person name="Kallscheuer N."/>
            <person name="Hammer J."/>
            <person name="Kohn T."/>
            <person name="Kabuu M."/>
            <person name="Jogler M."/>
            <person name="Wohfarth N."/>
            <person name="Heuer A."/>
            <person name="Rohde M."/>
            <person name="van Teeseling M.C.F."/>
            <person name="Jogler C."/>
        </authorList>
    </citation>
    <scope>NUCLEOTIDE SEQUENCE</scope>
    <source>
        <strain evidence="15">Strain 138</strain>
        <strain evidence="16">Strain 318</strain>
    </source>
</reference>
<evidence type="ECO:0000256" key="4">
    <source>
        <dbReference type="ARBA" id="ARBA00022553"/>
    </source>
</evidence>
<accession>A0AA49JZR6</accession>
<dbReference type="CDD" id="cd06225">
    <property type="entry name" value="HAMP"/>
    <property type="match status" value="1"/>
</dbReference>
<dbReference type="Gene3D" id="3.40.50.2300">
    <property type="match status" value="1"/>
</dbReference>
<dbReference type="PANTHER" id="PTHR43065">
    <property type="entry name" value="SENSOR HISTIDINE KINASE"/>
    <property type="match status" value="1"/>
</dbReference>
<evidence type="ECO:0000256" key="11">
    <source>
        <dbReference type="SAM" id="Phobius"/>
    </source>
</evidence>
<keyword evidence="11" id="KW-0812">Transmembrane</keyword>
<comment type="subcellular location">
    <subcellularLocation>
        <location evidence="2">Membrane</location>
    </subcellularLocation>
</comment>
<keyword evidence="8 15" id="KW-0067">ATP-binding</keyword>
<dbReference type="NCBIfam" id="TIGR00229">
    <property type="entry name" value="sensory_box"/>
    <property type="match status" value="1"/>
</dbReference>
<dbReference type="PROSITE" id="PS50885">
    <property type="entry name" value="HAMP"/>
    <property type="match status" value="1"/>
</dbReference>
<feature type="modified residue" description="4-aspartylphosphate" evidence="10">
    <location>
        <position position="839"/>
    </location>
</feature>
<keyword evidence="6" id="KW-0547">Nucleotide-binding</keyword>
<dbReference type="InterPro" id="IPR004358">
    <property type="entry name" value="Sig_transdc_His_kin-like_C"/>
</dbReference>
<evidence type="ECO:0000256" key="10">
    <source>
        <dbReference type="PROSITE-ProRule" id="PRU00169"/>
    </source>
</evidence>
<protein>
    <recommendedName>
        <fullName evidence="3">histidine kinase</fullName>
        <ecNumber evidence="3">2.7.13.3</ecNumber>
    </recommendedName>
</protein>
<dbReference type="KEGG" id="pspc:Strain318_000930"/>
<feature type="domain" description="Histidine kinase" evidence="12">
    <location>
        <begin position="549"/>
        <end position="770"/>
    </location>
</feature>
<keyword evidence="9" id="KW-0902">Two-component regulatory system</keyword>
<dbReference type="EC" id="2.7.13.3" evidence="3"/>
<dbReference type="CDD" id="cd00156">
    <property type="entry name" value="REC"/>
    <property type="match status" value="1"/>
</dbReference>
<evidence type="ECO:0000256" key="8">
    <source>
        <dbReference type="ARBA" id="ARBA00022840"/>
    </source>
</evidence>
<feature type="domain" description="Response regulatory" evidence="13">
    <location>
        <begin position="788"/>
        <end position="903"/>
    </location>
</feature>
<keyword evidence="5" id="KW-0808">Transferase</keyword>
<evidence type="ECO:0000259" key="12">
    <source>
        <dbReference type="PROSITE" id="PS50109"/>
    </source>
</evidence>
<dbReference type="PROSITE" id="PS50109">
    <property type="entry name" value="HIS_KIN"/>
    <property type="match status" value="1"/>
</dbReference>
<dbReference type="InterPro" id="IPR036097">
    <property type="entry name" value="HisK_dim/P_sf"/>
</dbReference>
<keyword evidence="7" id="KW-0418">Kinase</keyword>
<evidence type="ECO:0000256" key="5">
    <source>
        <dbReference type="ARBA" id="ARBA00022679"/>
    </source>
</evidence>
<comment type="catalytic activity">
    <reaction evidence="1">
        <text>ATP + protein L-histidine = ADP + protein N-phospho-L-histidine.</text>
        <dbReference type="EC" id="2.7.13.3"/>
    </reaction>
</comment>
<dbReference type="CDD" id="cd00130">
    <property type="entry name" value="PAS"/>
    <property type="match status" value="1"/>
</dbReference>
<accession>A0AA49JU38</accession>
<dbReference type="GO" id="GO:0000155">
    <property type="term" value="F:phosphorelay sensor kinase activity"/>
    <property type="evidence" value="ECO:0007669"/>
    <property type="project" value="InterPro"/>
</dbReference>
<evidence type="ECO:0000313" key="16">
    <source>
        <dbReference type="EMBL" id="WKW14583.1"/>
    </source>
</evidence>
<keyword evidence="11" id="KW-1133">Transmembrane helix</keyword>
<dbReference type="Pfam" id="PF02518">
    <property type="entry name" value="HATPase_c"/>
    <property type="match status" value="1"/>
</dbReference>
<dbReference type="SUPFAM" id="SSF55785">
    <property type="entry name" value="PYP-like sensor domain (PAS domain)"/>
    <property type="match status" value="1"/>
</dbReference>
<dbReference type="Pfam" id="PF00072">
    <property type="entry name" value="Response_reg"/>
    <property type="match status" value="1"/>
</dbReference>
<dbReference type="EMBL" id="CP130612">
    <property type="protein sequence ID" value="WKW11673.1"/>
    <property type="molecule type" value="Genomic_DNA"/>
</dbReference>
<dbReference type="SUPFAM" id="SSF55874">
    <property type="entry name" value="ATPase domain of HSP90 chaperone/DNA topoisomerase II/histidine kinase"/>
    <property type="match status" value="1"/>
</dbReference>
<sequence>MTPTPRRALSLRSLLLVAATLSLAYVAVLAVQVIGVLVPAAVDVRGRARDVLADHDRIHDNLARLQGARRDLSRLAPPFVPGAPRPDPAEVRDTVLALLDRGAVIRAAVERSDVPIEMRLLLADAAELESAIAVQLLDAERAIAIGETQRAIESLRRSGVISDSATRVLSLAQREAVAGVLAQQERLLTQVERLQRWTIAWGAVGLLLFGIGAWLTRRRLYLPVREMEQAVQRVAGGDLDTEVAVRYSDELGRLARHLNAMTVVLRERAAEESRRRESLTERFGRILDESANEIFVFDARSRRLLQANRGAREGLGYDASSIRDLALDALLTGIPPERLDALVAELRSHSTPRVHLSAWLRRRDGTLRATELTLQSATDADAEVIILVAEDARLRQQVRALDARLRSFLQTEASQVANGDVVRAFKPLVRMTAEALEADFCGVWRGTGERAATIAAFDAGSGSLPHPIALDEVLADPAAYSTTLRANPREAAVLVIVRRESGYTAEELTFIAAVADVATRAFEAEERRRLERALERAQRIDSLGQLAGGVAHDFNNLLTAILGNLEATRADLEKGSPMDVALAEAEHAALRAADLTRQLLTFARRQMLETRAVHVAPRIAESEAMLRRLVGAERTLVLEVQPDLGTVRLGAGQLEQLLVNLVVNARDATAPGGTVTLRARRLEAGDPSAGEPTPTEPSVELVVQDSGVGMDRETLERVFEPFFTTKSVGQGTGLGLAVCHGIVENAGGTIRVVSAPGEGTTFTIRLPAGSERSSPSRGSGAVTGLGSVVLVAEDEPSIRALVSRMLAARGFRVLAGEDGVAALSAMDASDDPPVLLVTDVVMPRLGGVELAREMRRRVPGIPVLFMSGYTSSAVLPDGDLRDAAFIAKPFSTDDLMRRVAELLETPTPPGRGPR</sequence>
<dbReference type="PANTHER" id="PTHR43065:SF46">
    <property type="entry name" value="C4-DICARBOXYLATE TRANSPORT SENSOR PROTEIN DCTB"/>
    <property type="match status" value="1"/>
</dbReference>
<dbReference type="InterPro" id="IPR011006">
    <property type="entry name" value="CheY-like_superfamily"/>
</dbReference>
<dbReference type="SUPFAM" id="SSF158472">
    <property type="entry name" value="HAMP domain-like"/>
    <property type="match status" value="1"/>
</dbReference>
<evidence type="ECO:0000259" key="14">
    <source>
        <dbReference type="PROSITE" id="PS50885"/>
    </source>
</evidence>
<dbReference type="EMBL" id="CP130613">
    <property type="protein sequence ID" value="WKW14583.1"/>
    <property type="molecule type" value="Genomic_DNA"/>
</dbReference>
<dbReference type="Gene3D" id="6.10.340.10">
    <property type="match status" value="1"/>
</dbReference>
<dbReference type="Gene3D" id="3.30.565.10">
    <property type="entry name" value="Histidine kinase-like ATPase, C-terminal domain"/>
    <property type="match status" value="1"/>
</dbReference>
<dbReference type="Gene3D" id="1.10.287.130">
    <property type="match status" value="1"/>
</dbReference>
<gene>
    <name evidence="15" type="ORF">Strain138_000930</name>
    <name evidence="16" type="ORF">Strain318_000930</name>
</gene>
<dbReference type="Pfam" id="PF00672">
    <property type="entry name" value="HAMP"/>
    <property type="match status" value="1"/>
</dbReference>